<dbReference type="RefSeq" id="WP_367954684.1">
    <property type="nucleotide sequence ID" value="NZ_JBDPGJ010000003.1"/>
</dbReference>
<dbReference type="SUPFAM" id="SSF51905">
    <property type="entry name" value="FAD/NAD(P)-binding domain"/>
    <property type="match status" value="1"/>
</dbReference>
<reference evidence="2 3" key="1">
    <citation type="submission" date="2024-05" db="EMBL/GenBank/DDBJ databases">
        <authorList>
            <person name="Jiang F."/>
        </authorList>
    </citation>
    <scope>NUCLEOTIDE SEQUENCE [LARGE SCALE GENOMIC DNA]</scope>
    <source>
        <strain evidence="2 3">LZ166</strain>
    </source>
</reference>
<comment type="caution">
    <text evidence="2">The sequence shown here is derived from an EMBL/GenBank/DDBJ whole genome shotgun (WGS) entry which is preliminary data.</text>
</comment>
<dbReference type="GO" id="GO:0016491">
    <property type="term" value="F:oxidoreductase activity"/>
    <property type="evidence" value="ECO:0007669"/>
    <property type="project" value="UniProtKB-KW"/>
</dbReference>
<feature type="domain" description="FAD-binding" evidence="1">
    <location>
        <begin position="11"/>
        <end position="314"/>
    </location>
</feature>
<name>A0ABV3SJ51_9HYPH</name>
<dbReference type="EMBL" id="JBDPGJ010000003">
    <property type="protein sequence ID" value="MEX0406802.1"/>
    <property type="molecule type" value="Genomic_DNA"/>
</dbReference>
<evidence type="ECO:0000313" key="2">
    <source>
        <dbReference type="EMBL" id="MEX0406802.1"/>
    </source>
</evidence>
<keyword evidence="2" id="KW-0560">Oxidoreductase</keyword>
<organism evidence="2 3">
    <name type="scientific">Aquibium pacificus</name>
    <dbReference type="NCBI Taxonomy" id="3153579"/>
    <lineage>
        <taxon>Bacteria</taxon>
        <taxon>Pseudomonadati</taxon>
        <taxon>Pseudomonadota</taxon>
        <taxon>Alphaproteobacteria</taxon>
        <taxon>Hyphomicrobiales</taxon>
        <taxon>Phyllobacteriaceae</taxon>
        <taxon>Aquibium</taxon>
    </lineage>
</organism>
<dbReference type="PRINTS" id="PR00420">
    <property type="entry name" value="RNGMNOXGNASE"/>
</dbReference>
<dbReference type="PANTHER" id="PTHR42685:SF19">
    <property type="entry name" value="POSSIBLE OXIDOREDUCTASE"/>
    <property type="match status" value="1"/>
</dbReference>
<dbReference type="EC" id="1.-.-.-" evidence="2"/>
<protein>
    <submittedName>
        <fullName evidence="2">NAD(P)/FAD-dependent oxidoreductase</fullName>
        <ecNumber evidence="2">1.-.-.-</ecNumber>
    </submittedName>
</protein>
<proteinExistence type="predicted"/>
<dbReference type="Proteomes" id="UP001556692">
    <property type="component" value="Unassembled WGS sequence"/>
</dbReference>
<gene>
    <name evidence="2" type="ORF">ABGN05_14130</name>
</gene>
<dbReference type="PANTHER" id="PTHR42685">
    <property type="entry name" value="GERANYLGERANYL DIPHOSPHATE REDUCTASE"/>
    <property type="match status" value="1"/>
</dbReference>
<dbReference type="InterPro" id="IPR036188">
    <property type="entry name" value="FAD/NAD-bd_sf"/>
</dbReference>
<keyword evidence="3" id="KW-1185">Reference proteome</keyword>
<dbReference type="Pfam" id="PF01494">
    <property type="entry name" value="FAD_binding_3"/>
    <property type="match status" value="1"/>
</dbReference>
<evidence type="ECO:0000259" key="1">
    <source>
        <dbReference type="Pfam" id="PF01494"/>
    </source>
</evidence>
<sequence length="398" mass="42547">MTYIPELKSDYDFIIVGARCAGAATAMLLAKGGARVLAIDRQGYGSDTLSTHALMRPAVLQLKRWGLLDRIIAAGAPVVTSTTFHYGPEKVEVPIRAEPGLPGLVAPRRTLLDRMLVDAARSAGATIVHDVVVQDLVSDSSGRIRQVVLKDVGGHSRTVSAGWVVGADGVGSLVARQAGAQTLVRGRTSAAHIYSYAEMPRMEGYHWYYDLGMGAAFIPTDGGLACVGVSVPTARYDAEIRLDIAGNRMKILRSLDPGLAEHVATNDRTPLRAFRGTPGHLRQAFGAGWVLVGDAGFFRDPITSHGISDALRDAEGAADAFLAGNEAALRRFQQERNELVLPILEATDAIATFDGTLDELPGRHRRFSEAMKPETAVLAARERCTRSAGDQTPLAQTA</sequence>
<dbReference type="InterPro" id="IPR002938">
    <property type="entry name" value="FAD-bd"/>
</dbReference>
<dbReference type="Gene3D" id="3.50.50.60">
    <property type="entry name" value="FAD/NAD(P)-binding domain"/>
    <property type="match status" value="1"/>
</dbReference>
<evidence type="ECO:0000313" key="3">
    <source>
        <dbReference type="Proteomes" id="UP001556692"/>
    </source>
</evidence>
<dbReference type="InterPro" id="IPR050407">
    <property type="entry name" value="Geranylgeranyl_reductase"/>
</dbReference>
<accession>A0ABV3SJ51</accession>